<dbReference type="SUPFAM" id="SSF50729">
    <property type="entry name" value="PH domain-like"/>
    <property type="match status" value="1"/>
</dbReference>
<evidence type="ECO:0000256" key="6">
    <source>
        <dbReference type="ARBA" id="ARBA00023273"/>
    </source>
</evidence>
<accession>A0A8C8S959</accession>
<evidence type="ECO:0000259" key="9">
    <source>
        <dbReference type="PROSITE" id="PS50190"/>
    </source>
</evidence>
<organism evidence="10 11">
    <name type="scientific">Pelusios castaneus</name>
    <name type="common">West African mud turtle</name>
    <dbReference type="NCBI Taxonomy" id="367368"/>
    <lineage>
        <taxon>Eukaryota</taxon>
        <taxon>Metazoa</taxon>
        <taxon>Chordata</taxon>
        <taxon>Craniata</taxon>
        <taxon>Vertebrata</taxon>
        <taxon>Euteleostomi</taxon>
        <taxon>Archelosauria</taxon>
        <taxon>Testudinata</taxon>
        <taxon>Testudines</taxon>
        <taxon>Pleurodira</taxon>
        <taxon>Pelomedusidae</taxon>
        <taxon>Pelusios</taxon>
    </lineage>
</organism>
<dbReference type="FunFam" id="1.10.1000.11:FF:000004">
    <property type="entry name" value="PH and SEC7 domain-containing protein 2"/>
    <property type="match status" value="1"/>
</dbReference>
<keyword evidence="4" id="KW-0175">Coiled coil</keyword>
<keyword evidence="5" id="KW-0472">Membrane</keyword>
<dbReference type="PRINTS" id="PR00683">
    <property type="entry name" value="SPECTRINPH"/>
</dbReference>
<feature type="compositionally biased region" description="Acidic residues" evidence="7">
    <location>
        <begin position="182"/>
        <end position="209"/>
    </location>
</feature>
<dbReference type="PANTHER" id="PTHR10663:SF338">
    <property type="entry name" value="PH AND SEC7 DOMAIN-CONTAINING PROTEIN 4"/>
    <property type="match status" value="1"/>
</dbReference>
<feature type="domain" description="SEC7" evidence="9">
    <location>
        <begin position="529"/>
        <end position="689"/>
    </location>
</feature>
<reference evidence="10" key="1">
    <citation type="submission" date="2025-08" db="UniProtKB">
        <authorList>
            <consortium name="Ensembl"/>
        </authorList>
    </citation>
    <scope>IDENTIFICATION</scope>
</reference>
<dbReference type="GO" id="GO:0032587">
    <property type="term" value="C:ruffle membrane"/>
    <property type="evidence" value="ECO:0007669"/>
    <property type="project" value="UniProtKB-SubCell"/>
</dbReference>
<dbReference type="Gene3D" id="2.30.29.30">
    <property type="entry name" value="Pleckstrin-homology domain (PH domain)/Phosphotyrosine-binding domain (PTB)"/>
    <property type="match status" value="1"/>
</dbReference>
<dbReference type="GO" id="GO:0032012">
    <property type="term" value="P:regulation of ARF protein signal transduction"/>
    <property type="evidence" value="ECO:0007669"/>
    <property type="project" value="InterPro"/>
</dbReference>
<dbReference type="InterPro" id="IPR011993">
    <property type="entry name" value="PH-like_dom_sf"/>
</dbReference>
<dbReference type="SMART" id="SM00233">
    <property type="entry name" value="PH"/>
    <property type="match status" value="1"/>
</dbReference>
<feature type="region of interest" description="Disordered" evidence="7">
    <location>
        <begin position="451"/>
        <end position="534"/>
    </location>
</feature>
<dbReference type="Ensembl" id="ENSPCET00000018107.1">
    <property type="protein sequence ID" value="ENSPCEP00000017499.1"/>
    <property type="gene ID" value="ENSPCEG00000013741.1"/>
</dbReference>
<evidence type="ECO:0000313" key="11">
    <source>
        <dbReference type="Proteomes" id="UP000694393"/>
    </source>
</evidence>
<dbReference type="AlphaFoldDB" id="A0A8C8S959"/>
<name>A0A8C8S959_9SAUR</name>
<feature type="compositionally biased region" description="Basic and acidic residues" evidence="7">
    <location>
        <begin position="254"/>
        <end position="266"/>
    </location>
</feature>
<dbReference type="InterPro" id="IPR001605">
    <property type="entry name" value="PH_dom-spectrin-type"/>
</dbReference>
<dbReference type="CDD" id="cd00171">
    <property type="entry name" value="Sec7"/>
    <property type="match status" value="1"/>
</dbReference>
<dbReference type="PROSITE" id="PS50003">
    <property type="entry name" value="PH_DOMAIN"/>
    <property type="match status" value="1"/>
</dbReference>
<keyword evidence="3" id="KW-0597">Phosphoprotein</keyword>
<evidence type="ECO:0000256" key="5">
    <source>
        <dbReference type="ARBA" id="ARBA00023136"/>
    </source>
</evidence>
<keyword evidence="2" id="KW-1003">Cell membrane</keyword>
<keyword evidence="11" id="KW-1185">Reference proteome</keyword>
<feature type="region of interest" description="Disordered" evidence="7">
    <location>
        <begin position="387"/>
        <end position="411"/>
    </location>
</feature>
<dbReference type="InterPro" id="IPR035999">
    <property type="entry name" value="Sec7_dom_sf"/>
</dbReference>
<evidence type="ECO:0000256" key="4">
    <source>
        <dbReference type="ARBA" id="ARBA00023054"/>
    </source>
</evidence>
<feature type="domain" description="PH" evidence="8">
    <location>
        <begin position="731"/>
        <end position="840"/>
    </location>
</feature>
<evidence type="ECO:0000313" key="10">
    <source>
        <dbReference type="Ensembl" id="ENSPCEP00000017499.1"/>
    </source>
</evidence>
<dbReference type="CDD" id="cd13295">
    <property type="entry name" value="PH_EFA6"/>
    <property type="match status" value="1"/>
</dbReference>
<evidence type="ECO:0000256" key="1">
    <source>
        <dbReference type="ARBA" id="ARBA00004632"/>
    </source>
</evidence>
<dbReference type="SMART" id="SM00222">
    <property type="entry name" value="Sec7"/>
    <property type="match status" value="1"/>
</dbReference>
<keyword evidence="6" id="KW-0966">Cell projection</keyword>
<dbReference type="GO" id="GO:0005085">
    <property type="term" value="F:guanyl-nucleotide exchange factor activity"/>
    <property type="evidence" value="ECO:0007669"/>
    <property type="project" value="InterPro"/>
</dbReference>
<evidence type="ECO:0000259" key="8">
    <source>
        <dbReference type="PROSITE" id="PS50003"/>
    </source>
</evidence>
<evidence type="ECO:0000256" key="3">
    <source>
        <dbReference type="ARBA" id="ARBA00022553"/>
    </source>
</evidence>
<protein>
    <submittedName>
        <fullName evidence="10">Pleckstrin and Sec7 domain containing 4</fullName>
    </submittedName>
</protein>
<dbReference type="Pfam" id="PF15410">
    <property type="entry name" value="PH_9"/>
    <property type="match status" value="1"/>
</dbReference>
<proteinExistence type="predicted"/>
<evidence type="ECO:0000256" key="7">
    <source>
        <dbReference type="SAM" id="MobiDB-lite"/>
    </source>
</evidence>
<feature type="region of interest" description="Disordered" evidence="7">
    <location>
        <begin position="80"/>
        <end position="134"/>
    </location>
</feature>
<feature type="compositionally biased region" description="Basic and acidic residues" evidence="7">
    <location>
        <begin position="460"/>
        <end position="470"/>
    </location>
</feature>
<dbReference type="PROSITE" id="PS50190">
    <property type="entry name" value="SEC7"/>
    <property type="match status" value="1"/>
</dbReference>
<dbReference type="InterPro" id="IPR041681">
    <property type="entry name" value="PH_9"/>
</dbReference>
<comment type="subcellular location">
    <subcellularLocation>
        <location evidence="1">Cell projection</location>
        <location evidence="1">Ruffle membrane</location>
    </subcellularLocation>
</comment>
<dbReference type="PANTHER" id="PTHR10663">
    <property type="entry name" value="GUANYL-NUCLEOTIDE EXCHANGE FACTOR"/>
    <property type="match status" value="1"/>
</dbReference>
<feature type="compositionally biased region" description="Polar residues" evidence="7">
    <location>
        <begin position="101"/>
        <end position="114"/>
    </location>
</feature>
<dbReference type="InterPro" id="IPR023394">
    <property type="entry name" value="Sec7_C_sf"/>
</dbReference>
<dbReference type="FunFam" id="2.30.29.30:FF:000054">
    <property type="entry name" value="PH and SEC7 domain-containing protein 3"/>
    <property type="match status" value="1"/>
</dbReference>
<dbReference type="InterPro" id="IPR000904">
    <property type="entry name" value="Sec7_dom"/>
</dbReference>
<dbReference type="Proteomes" id="UP000694393">
    <property type="component" value="Unplaced"/>
</dbReference>
<dbReference type="Gene3D" id="1.10.1000.11">
    <property type="entry name" value="Arf Nucleotide-binding Site Opener,domain 2"/>
    <property type="match status" value="1"/>
</dbReference>
<dbReference type="SUPFAM" id="SSF48425">
    <property type="entry name" value="Sec7 domain"/>
    <property type="match status" value="1"/>
</dbReference>
<dbReference type="GO" id="GO:0005543">
    <property type="term" value="F:phospholipid binding"/>
    <property type="evidence" value="ECO:0007669"/>
    <property type="project" value="InterPro"/>
</dbReference>
<dbReference type="InterPro" id="IPR001849">
    <property type="entry name" value="PH_domain"/>
</dbReference>
<feature type="compositionally biased region" description="Basic and acidic residues" evidence="7">
    <location>
        <begin position="121"/>
        <end position="134"/>
    </location>
</feature>
<reference evidence="10" key="2">
    <citation type="submission" date="2025-09" db="UniProtKB">
        <authorList>
            <consortium name="Ensembl"/>
        </authorList>
    </citation>
    <scope>IDENTIFICATION</scope>
</reference>
<evidence type="ECO:0000256" key="2">
    <source>
        <dbReference type="ARBA" id="ARBA00022475"/>
    </source>
</evidence>
<feature type="region of interest" description="Disordered" evidence="7">
    <location>
        <begin position="182"/>
        <end position="266"/>
    </location>
</feature>
<sequence length="1002" mass="109753">MDPAGSSSHTENMDFLAPYIAEDLGRRPGESLIRIQDAIVFSGDYTDAGCAFSSQTSLGLRGPDVGSGLLANLEEAAEGWETSLGESASVSAPRGAEPSCTEANTLDSETSTGKYPSPPREAARPEKGQDEGKDNAAQALIWAGILQAQLCMLDLQGELEKQEEPVDEQSSCDLAISQQLLDESDSDDGHEDRPEEEEEESLSSEEEEQGFFYDNPLFQESPHSGGLNPTEGPAFWNDADRDSTGSANEAEGVPEDKPASGSKPEEEVLCPLASVASEDAGGFPVDLDPGTEDEAMELAVPTYTMHHSAWTPLVITEGDIDGASSGTRNTEALGCPPDQPAVGALCHSLFLQESGLSGTVDQPEDGLLFSASSTFMVTALLQEQDCMHPSASEVQPLSPSPDGGIWSPQVSLNHTTEPAWCQEGDLGLASPGCGSPPPPCTWAEASRSTSCLQGEVTESDSPHDLLDAVEGKQPGSTVEEPEMEEIPPVPGDEPPLQEESTDPTQGCPAEEDTEKKPGDSDVAPLDGAILANGASGDQGAAQRLAARLYRLDGFKRSQVASYLRKNNEFSRLVAEQYLTFFQFSGQTLDRALRSFLKAFVLTGETQERERILGHFSNRYYLSNPDAFPSSDAVHTLTCALMLLNTDLHGQNIGRSMTCSEFVANLDGMMDGENFPKDQLKALYNSIRSEKLEWAMDEEELDSAPMLRMPSTPSSRKKSNPFLSLTCDPNAATYKQGLLTRKVHAEADGKKTPWGKRGWKTFHTVLKGVVLYFLKDESRPEAPGGEEVIGVHHALAERASKYNKRPNVFCLQTADWRIFLFQAQNAEEMNSWISRINLVAAMFSSPPFPAAVGSQRKFIRPILPTAPCRSSLEEQHQAHESWMDKFSDELSDHQRNLPDKRGRGRDLEEYRLKRDYLVYEKRRYETYVRLLEARLHNSSETLEQWEVRLGAQDLADEGPSLTKSHSSPSLNLDLPPTGIKVKRNISERRTVRKIIPKRNKHLL</sequence>
<dbReference type="Pfam" id="PF01369">
    <property type="entry name" value="Sec7"/>
    <property type="match status" value="1"/>
</dbReference>